<organism evidence="8 9">
    <name type="scientific">Populus tomentosa</name>
    <name type="common">Chinese white poplar</name>
    <dbReference type="NCBI Taxonomy" id="118781"/>
    <lineage>
        <taxon>Eukaryota</taxon>
        <taxon>Viridiplantae</taxon>
        <taxon>Streptophyta</taxon>
        <taxon>Embryophyta</taxon>
        <taxon>Tracheophyta</taxon>
        <taxon>Spermatophyta</taxon>
        <taxon>Magnoliopsida</taxon>
        <taxon>eudicotyledons</taxon>
        <taxon>Gunneridae</taxon>
        <taxon>Pentapetalae</taxon>
        <taxon>rosids</taxon>
        <taxon>fabids</taxon>
        <taxon>Malpighiales</taxon>
        <taxon>Salicaceae</taxon>
        <taxon>Saliceae</taxon>
        <taxon>Populus</taxon>
    </lineage>
</organism>
<dbReference type="PANTHER" id="PTHR31234:SF72">
    <property type="entry name" value="NDR1_HIN1-LIKE PROTEIN 6"/>
    <property type="match status" value="1"/>
</dbReference>
<evidence type="ECO:0000256" key="5">
    <source>
        <dbReference type="SAM" id="MobiDB-lite"/>
    </source>
</evidence>
<gene>
    <name evidence="8" type="ORF">POTOM_051062</name>
</gene>
<evidence type="ECO:0000256" key="6">
    <source>
        <dbReference type="SAM" id="Phobius"/>
    </source>
</evidence>
<keyword evidence="3 6" id="KW-1133">Transmembrane helix</keyword>
<keyword evidence="4 6" id="KW-0472">Membrane</keyword>
<evidence type="ECO:0000313" key="9">
    <source>
        <dbReference type="Proteomes" id="UP000886885"/>
    </source>
</evidence>
<evidence type="ECO:0000259" key="7">
    <source>
        <dbReference type="Pfam" id="PF03168"/>
    </source>
</evidence>
<evidence type="ECO:0000256" key="2">
    <source>
        <dbReference type="ARBA" id="ARBA00022692"/>
    </source>
</evidence>
<feature type="transmembrane region" description="Helical" evidence="6">
    <location>
        <begin position="86"/>
        <end position="112"/>
    </location>
</feature>
<name>A0A8X7Y9D0_POPTO</name>
<sequence>MDMANHQKIHPLNMSSRAHDDQQLDAEAPQAPTVPLVPRGSSKSDKGDAAAHLLPRDNPHYPPFQRTIPVIHTKPPKERSSCCCRFLCWTLSLLFLLLLLIGVVAGILYLVFQPKLPKYSIDRLRITQFNLTNNSSLTATFAVTITARNPNKKVGVYYEGGSHISVWYTGTNLCQGSLPRFYQGHRNTTVLNVLLSGQTNDANTLITSLQQQQQQTGIIPLNLRVILPVRIKFGKLKIMKVKFRVRVRVRVYQYCNLEIRKGNGLEIMNRVLTAPNPQILLSSFSSEMLSYHTSKELATYGNTAPFPFPPDVISFQTHSKEYRYREKVAQNLVDIAKR</sequence>
<dbReference type="InterPro" id="IPR004864">
    <property type="entry name" value="LEA_2"/>
</dbReference>
<feature type="domain" description="Late embryogenesis abundant protein LEA-2 subgroup" evidence="7">
    <location>
        <begin position="144"/>
        <end position="248"/>
    </location>
</feature>
<dbReference type="GO" id="GO:0098542">
    <property type="term" value="P:defense response to other organism"/>
    <property type="evidence" value="ECO:0007669"/>
    <property type="project" value="InterPro"/>
</dbReference>
<feature type="compositionally biased region" description="Basic and acidic residues" evidence="5">
    <location>
        <begin position="42"/>
        <end position="56"/>
    </location>
</feature>
<accession>A0A8X7Y9D0</accession>
<dbReference type="EMBL" id="JAAWWB010000030">
    <property type="protein sequence ID" value="KAG6746521.1"/>
    <property type="molecule type" value="Genomic_DNA"/>
</dbReference>
<dbReference type="Proteomes" id="UP000886885">
    <property type="component" value="Chromosome 15D"/>
</dbReference>
<evidence type="ECO:0000313" key="8">
    <source>
        <dbReference type="EMBL" id="KAG6746521.1"/>
    </source>
</evidence>
<dbReference type="GO" id="GO:0005886">
    <property type="term" value="C:plasma membrane"/>
    <property type="evidence" value="ECO:0007669"/>
    <property type="project" value="TreeGrafter"/>
</dbReference>
<dbReference type="Pfam" id="PF03168">
    <property type="entry name" value="LEA_2"/>
    <property type="match status" value="1"/>
</dbReference>
<dbReference type="PANTHER" id="PTHR31234">
    <property type="entry name" value="LATE EMBRYOGENESIS ABUNDANT (LEA) HYDROXYPROLINE-RICH GLYCOPROTEIN FAMILY"/>
    <property type="match status" value="1"/>
</dbReference>
<protein>
    <recommendedName>
        <fullName evidence="7">Late embryogenesis abundant protein LEA-2 subgroup domain-containing protein</fullName>
    </recommendedName>
</protein>
<comment type="caution">
    <text evidence="8">The sequence shown here is derived from an EMBL/GenBank/DDBJ whole genome shotgun (WGS) entry which is preliminary data.</text>
</comment>
<keyword evidence="9" id="KW-1185">Reference proteome</keyword>
<comment type="subcellular location">
    <subcellularLocation>
        <location evidence="1">Membrane</location>
        <topology evidence="1">Single-pass membrane protein</topology>
    </subcellularLocation>
</comment>
<evidence type="ECO:0000256" key="3">
    <source>
        <dbReference type="ARBA" id="ARBA00022989"/>
    </source>
</evidence>
<evidence type="ECO:0000256" key="4">
    <source>
        <dbReference type="ARBA" id="ARBA00023136"/>
    </source>
</evidence>
<dbReference type="AlphaFoldDB" id="A0A8X7Y9D0"/>
<proteinExistence type="predicted"/>
<dbReference type="InterPro" id="IPR044839">
    <property type="entry name" value="NDR1-like"/>
</dbReference>
<dbReference type="OrthoDB" id="1917746at2759"/>
<keyword evidence="2 6" id="KW-0812">Transmembrane</keyword>
<evidence type="ECO:0000256" key="1">
    <source>
        <dbReference type="ARBA" id="ARBA00004167"/>
    </source>
</evidence>
<reference evidence="8" key="1">
    <citation type="journal article" date="2020" name="bioRxiv">
        <title>Hybrid origin of Populus tomentosa Carr. identified through genome sequencing and phylogenomic analysis.</title>
        <authorList>
            <person name="An X."/>
            <person name="Gao K."/>
            <person name="Chen Z."/>
            <person name="Li J."/>
            <person name="Yang X."/>
            <person name="Yang X."/>
            <person name="Zhou J."/>
            <person name="Guo T."/>
            <person name="Zhao T."/>
            <person name="Huang S."/>
            <person name="Miao D."/>
            <person name="Khan W.U."/>
            <person name="Rao P."/>
            <person name="Ye M."/>
            <person name="Lei B."/>
            <person name="Liao W."/>
            <person name="Wang J."/>
            <person name="Ji L."/>
            <person name="Li Y."/>
            <person name="Guo B."/>
            <person name="Mustafa N.S."/>
            <person name="Li S."/>
            <person name="Yun Q."/>
            <person name="Keller S.R."/>
            <person name="Mao J."/>
            <person name="Zhang R."/>
            <person name="Strauss S.H."/>
        </authorList>
    </citation>
    <scope>NUCLEOTIDE SEQUENCE</scope>
    <source>
        <strain evidence="8">GM15</strain>
        <tissue evidence="8">Leaf</tissue>
    </source>
</reference>
<feature type="region of interest" description="Disordered" evidence="5">
    <location>
        <begin position="1"/>
        <end position="56"/>
    </location>
</feature>